<feature type="region of interest" description="Disordered" evidence="1">
    <location>
        <begin position="171"/>
        <end position="192"/>
    </location>
</feature>
<dbReference type="PaxDb" id="4113-PGSC0003DMT400031560"/>
<proteinExistence type="predicted"/>
<accession>M1AVU6</accession>
<feature type="region of interest" description="Disordered" evidence="1">
    <location>
        <begin position="330"/>
        <end position="351"/>
    </location>
</feature>
<feature type="compositionally biased region" description="Polar residues" evidence="1">
    <location>
        <begin position="180"/>
        <end position="192"/>
    </location>
</feature>
<reference evidence="3" key="1">
    <citation type="journal article" date="2011" name="Nature">
        <title>Genome sequence and analysis of the tuber crop potato.</title>
        <authorList>
            <consortium name="The Potato Genome Sequencing Consortium"/>
        </authorList>
    </citation>
    <scope>NUCLEOTIDE SEQUENCE [LARGE SCALE GENOMIC DNA]</scope>
    <source>
        <strain evidence="3">cv. DM1-3 516 R44</strain>
    </source>
</reference>
<sequence>MEPVGPHGQNDPFSRSNDPRRRILTSFLHKFFMNVRYDLNCGAVGPHRAGTIIKTLAMEPVGPHGQNDSFSRSNAPRSRIRTSFLLKSFMDVRLDLNYGDSLPLRLKRPIFKVKRTPEQVNPLFYRFSFAIIHHLFGDPEFRTHFCRNLSWTFVKTLSMKPGAKTDHFQRQLSPGAVGSHGQNDPFSGSNVPRSRKTPHFANFLMLQSMDFLASVKTLAMEQVVTHGQNGPFSRPNDPKSRISTSFLVKIFMDIRSSLSYGASCPSRLKRPYFQGQTSTGAEIRLHFSQNFSWTSVKTLVMEPIVPHSQNGPFSRSSYPRAEMSVKTLAMEPIGPHGQNGPFSRSNDPRSM</sequence>
<reference evidence="2" key="2">
    <citation type="submission" date="2015-06" db="UniProtKB">
        <authorList>
            <consortium name="EnsemblPlants"/>
        </authorList>
    </citation>
    <scope>IDENTIFICATION</scope>
    <source>
        <strain evidence="2">DM1-3 516 R44</strain>
    </source>
</reference>
<dbReference type="Proteomes" id="UP000011115">
    <property type="component" value="Unassembled WGS sequence"/>
</dbReference>
<dbReference type="EnsemblPlants" id="PGSC0003DMT400031560">
    <property type="protein sequence ID" value="PGSC0003DMT400031560"/>
    <property type="gene ID" value="PGSC0003DMG400012108"/>
</dbReference>
<dbReference type="HOGENOM" id="CLU_790862_0_0_1"/>
<evidence type="ECO:0000256" key="1">
    <source>
        <dbReference type="SAM" id="MobiDB-lite"/>
    </source>
</evidence>
<organism evidence="2 3">
    <name type="scientific">Solanum tuberosum</name>
    <name type="common">Potato</name>
    <dbReference type="NCBI Taxonomy" id="4113"/>
    <lineage>
        <taxon>Eukaryota</taxon>
        <taxon>Viridiplantae</taxon>
        <taxon>Streptophyta</taxon>
        <taxon>Embryophyta</taxon>
        <taxon>Tracheophyta</taxon>
        <taxon>Spermatophyta</taxon>
        <taxon>Magnoliopsida</taxon>
        <taxon>eudicotyledons</taxon>
        <taxon>Gunneridae</taxon>
        <taxon>Pentapetalae</taxon>
        <taxon>asterids</taxon>
        <taxon>lamiids</taxon>
        <taxon>Solanales</taxon>
        <taxon>Solanaceae</taxon>
        <taxon>Solanoideae</taxon>
        <taxon>Solaneae</taxon>
        <taxon>Solanum</taxon>
    </lineage>
</organism>
<evidence type="ECO:0000313" key="2">
    <source>
        <dbReference type="EnsemblPlants" id="PGSC0003DMT400031560"/>
    </source>
</evidence>
<name>M1AVU6_SOLTU</name>
<dbReference type="Gramene" id="PGSC0003DMT400031560">
    <property type="protein sequence ID" value="PGSC0003DMT400031560"/>
    <property type="gene ID" value="PGSC0003DMG400012108"/>
</dbReference>
<dbReference type="InParanoid" id="M1AVU6"/>
<dbReference type="AlphaFoldDB" id="M1AVU6"/>
<evidence type="ECO:0000313" key="3">
    <source>
        <dbReference type="Proteomes" id="UP000011115"/>
    </source>
</evidence>
<protein>
    <submittedName>
        <fullName evidence="2">Uncharacterized protein</fullName>
    </submittedName>
</protein>
<keyword evidence="3" id="KW-1185">Reference proteome</keyword>